<dbReference type="AlphaFoldDB" id="A0A9D1PI26"/>
<evidence type="ECO:0000259" key="4">
    <source>
        <dbReference type="PROSITE" id="PS50893"/>
    </source>
</evidence>
<accession>A0A9D1PI26</accession>
<comment type="caution">
    <text evidence="5">The sequence shown here is derived from an EMBL/GenBank/DDBJ whole genome shotgun (WGS) entry which is preliminary data.</text>
</comment>
<dbReference type="PROSITE" id="PS50893">
    <property type="entry name" value="ABC_TRANSPORTER_2"/>
    <property type="match status" value="1"/>
</dbReference>
<name>A0A9D1PI26_9FIRM</name>
<dbReference type="EMBL" id="DXIE01000037">
    <property type="protein sequence ID" value="HIV62538.1"/>
    <property type="molecule type" value="Genomic_DNA"/>
</dbReference>
<keyword evidence="3 5" id="KW-0067">ATP-binding</keyword>
<evidence type="ECO:0000256" key="1">
    <source>
        <dbReference type="ARBA" id="ARBA00022448"/>
    </source>
</evidence>
<protein>
    <submittedName>
        <fullName evidence="5">ABC transporter ATP-binding protein</fullName>
    </submittedName>
</protein>
<dbReference type="PANTHER" id="PTHR42939:SF3">
    <property type="entry name" value="ABC TRANSPORTER ATP-BINDING COMPONENT"/>
    <property type="match status" value="1"/>
</dbReference>
<feature type="domain" description="ABC transporter" evidence="4">
    <location>
        <begin position="1"/>
        <end position="229"/>
    </location>
</feature>
<keyword evidence="2" id="KW-0547">Nucleotide-binding</keyword>
<dbReference type="InterPro" id="IPR051782">
    <property type="entry name" value="ABC_Transporter_VariousFunc"/>
</dbReference>
<dbReference type="Proteomes" id="UP000886808">
    <property type="component" value="Unassembled WGS sequence"/>
</dbReference>
<dbReference type="GO" id="GO:0016887">
    <property type="term" value="F:ATP hydrolysis activity"/>
    <property type="evidence" value="ECO:0007669"/>
    <property type="project" value="InterPro"/>
</dbReference>
<dbReference type="InterPro" id="IPR027417">
    <property type="entry name" value="P-loop_NTPase"/>
</dbReference>
<dbReference type="SUPFAM" id="SSF52540">
    <property type="entry name" value="P-loop containing nucleoside triphosphate hydrolases"/>
    <property type="match status" value="1"/>
</dbReference>
<dbReference type="GO" id="GO:0005524">
    <property type="term" value="F:ATP binding"/>
    <property type="evidence" value="ECO:0007669"/>
    <property type="project" value="UniProtKB-KW"/>
</dbReference>
<keyword evidence="1" id="KW-0813">Transport</keyword>
<sequence>MNSISVKNLSKEFDKFKLDNITLNLKGGTVLGVIGENGAGKSTLIKLILGLLHKTSGEILVFDKPLEQNETEIKKDIGYVSELTALPSDYRPYYIDNVFKKVYPEWNSDAYFKYLDKFKIDPKKKFSDLSRGMRAKLSLAIALCHNARLLILDEPTSGLDPVVRNEVLDILREFMLDETHSILISSHITSDLESIADEIAFIHNGKLLFHQSMPEINENYGFIRCTKEDLKNIPQNAVYATRDDLFGTEALINPKKISTNVDIAPANLDQIMLFLTL</sequence>
<dbReference type="InterPro" id="IPR003439">
    <property type="entry name" value="ABC_transporter-like_ATP-bd"/>
</dbReference>
<dbReference type="Gene3D" id="3.40.50.300">
    <property type="entry name" value="P-loop containing nucleotide triphosphate hydrolases"/>
    <property type="match status" value="1"/>
</dbReference>
<dbReference type="InterPro" id="IPR003593">
    <property type="entry name" value="AAA+_ATPase"/>
</dbReference>
<dbReference type="CDD" id="cd03230">
    <property type="entry name" value="ABC_DR_subfamily_A"/>
    <property type="match status" value="1"/>
</dbReference>
<organism evidence="5 6">
    <name type="scientific">Candidatus Butyricicoccus avistercoris</name>
    <dbReference type="NCBI Taxonomy" id="2838518"/>
    <lineage>
        <taxon>Bacteria</taxon>
        <taxon>Bacillati</taxon>
        <taxon>Bacillota</taxon>
        <taxon>Clostridia</taxon>
        <taxon>Eubacteriales</taxon>
        <taxon>Butyricicoccaceae</taxon>
        <taxon>Butyricicoccus</taxon>
    </lineage>
</organism>
<evidence type="ECO:0000313" key="5">
    <source>
        <dbReference type="EMBL" id="HIV62538.1"/>
    </source>
</evidence>
<dbReference type="SMART" id="SM00382">
    <property type="entry name" value="AAA"/>
    <property type="match status" value="1"/>
</dbReference>
<reference evidence="5" key="2">
    <citation type="submission" date="2021-04" db="EMBL/GenBank/DDBJ databases">
        <authorList>
            <person name="Gilroy R."/>
        </authorList>
    </citation>
    <scope>NUCLEOTIDE SEQUENCE</scope>
    <source>
        <strain evidence="5">CHK193-4272</strain>
    </source>
</reference>
<evidence type="ECO:0000256" key="3">
    <source>
        <dbReference type="ARBA" id="ARBA00022840"/>
    </source>
</evidence>
<gene>
    <name evidence="5" type="ORF">H9746_06840</name>
</gene>
<evidence type="ECO:0000313" key="6">
    <source>
        <dbReference type="Proteomes" id="UP000886808"/>
    </source>
</evidence>
<dbReference type="Pfam" id="PF00005">
    <property type="entry name" value="ABC_tran"/>
    <property type="match status" value="1"/>
</dbReference>
<reference evidence="5" key="1">
    <citation type="journal article" date="2021" name="PeerJ">
        <title>Extensive microbial diversity within the chicken gut microbiome revealed by metagenomics and culture.</title>
        <authorList>
            <person name="Gilroy R."/>
            <person name="Ravi A."/>
            <person name="Getino M."/>
            <person name="Pursley I."/>
            <person name="Horton D.L."/>
            <person name="Alikhan N.F."/>
            <person name="Baker D."/>
            <person name="Gharbi K."/>
            <person name="Hall N."/>
            <person name="Watson M."/>
            <person name="Adriaenssens E.M."/>
            <person name="Foster-Nyarko E."/>
            <person name="Jarju S."/>
            <person name="Secka A."/>
            <person name="Antonio M."/>
            <person name="Oren A."/>
            <person name="Chaudhuri R.R."/>
            <person name="La Ragione R."/>
            <person name="Hildebrand F."/>
            <person name="Pallen M.J."/>
        </authorList>
    </citation>
    <scope>NUCLEOTIDE SEQUENCE</scope>
    <source>
        <strain evidence="5">CHK193-4272</strain>
    </source>
</reference>
<evidence type="ECO:0000256" key="2">
    <source>
        <dbReference type="ARBA" id="ARBA00022741"/>
    </source>
</evidence>
<proteinExistence type="predicted"/>
<dbReference type="PANTHER" id="PTHR42939">
    <property type="entry name" value="ABC TRANSPORTER ATP-BINDING PROTEIN ALBC-RELATED"/>
    <property type="match status" value="1"/>
</dbReference>